<dbReference type="RefSeq" id="XP_060414589.1">
    <property type="nucleotide sequence ID" value="XM_060551317.1"/>
</dbReference>
<accession>A0AAD8Q083</accession>
<keyword evidence="1" id="KW-0732">Signal</keyword>
<dbReference type="GeneID" id="85435557"/>
<proteinExistence type="predicted"/>
<evidence type="ECO:0000313" key="2">
    <source>
        <dbReference type="EMBL" id="KAK1593278.1"/>
    </source>
</evidence>
<feature type="signal peptide" evidence="1">
    <location>
        <begin position="1"/>
        <end position="21"/>
    </location>
</feature>
<evidence type="ECO:0008006" key="4">
    <source>
        <dbReference type="Google" id="ProtNLM"/>
    </source>
</evidence>
<dbReference type="AlphaFoldDB" id="A0AAD8Q083"/>
<sequence length="152" mass="16094">MRFCGTFFFSLPLAVIGSSSGLFVVNERAGIRIRPLSQGSAAAGALPVHVSKGEEVDSTCDTRVAGHITPHGTPDRDGPRCRSIRMTLPLSSSSSSSLFTYEEKAAGSLLQEGKCIGLKQIGGVGRRRPSRVPPPSLRKDNVVIGITRMGPC</sequence>
<feature type="chain" id="PRO_5042010585" description="Secreted protein" evidence="1">
    <location>
        <begin position="22"/>
        <end position="152"/>
    </location>
</feature>
<dbReference type="Proteomes" id="UP001230504">
    <property type="component" value="Unassembled WGS sequence"/>
</dbReference>
<evidence type="ECO:0000256" key="1">
    <source>
        <dbReference type="SAM" id="SignalP"/>
    </source>
</evidence>
<dbReference type="EMBL" id="JAHLJV010000026">
    <property type="protein sequence ID" value="KAK1593278.1"/>
    <property type="molecule type" value="Genomic_DNA"/>
</dbReference>
<gene>
    <name evidence="2" type="ORF">LY79DRAFT_182460</name>
</gene>
<protein>
    <recommendedName>
        <fullName evidence="4">Secreted protein</fullName>
    </recommendedName>
</protein>
<evidence type="ECO:0000313" key="3">
    <source>
        <dbReference type="Proteomes" id="UP001230504"/>
    </source>
</evidence>
<name>A0AAD8Q083_9PEZI</name>
<reference evidence="2" key="1">
    <citation type="submission" date="2021-06" db="EMBL/GenBank/DDBJ databases">
        <title>Comparative genomics, transcriptomics and evolutionary studies reveal genomic signatures of adaptation to plant cell wall in hemibiotrophic fungi.</title>
        <authorList>
            <consortium name="DOE Joint Genome Institute"/>
            <person name="Baroncelli R."/>
            <person name="Diaz J.F."/>
            <person name="Benocci T."/>
            <person name="Peng M."/>
            <person name="Battaglia E."/>
            <person name="Haridas S."/>
            <person name="Andreopoulos W."/>
            <person name="Labutti K."/>
            <person name="Pangilinan J."/>
            <person name="Floch G.L."/>
            <person name="Makela M.R."/>
            <person name="Henrissat B."/>
            <person name="Grigoriev I.V."/>
            <person name="Crouch J.A."/>
            <person name="De Vries R.P."/>
            <person name="Sukno S.A."/>
            <person name="Thon M.R."/>
        </authorList>
    </citation>
    <scope>NUCLEOTIDE SEQUENCE</scope>
    <source>
        <strain evidence="2">CBS 125086</strain>
    </source>
</reference>
<keyword evidence="3" id="KW-1185">Reference proteome</keyword>
<organism evidence="2 3">
    <name type="scientific">Colletotrichum navitas</name>
    <dbReference type="NCBI Taxonomy" id="681940"/>
    <lineage>
        <taxon>Eukaryota</taxon>
        <taxon>Fungi</taxon>
        <taxon>Dikarya</taxon>
        <taxon>Ascomycota</taxon>
        <taxon>Pezizomycotina</taxon>
        <taxon>Sordariomycetes</taxon>
        <taxon>Hypocreomycetidae</taxon>
        <taxon>Glomerellales</taxon>
        <taxon>Glomerellaceae</taxon>
        <taxon>Colletotrichum</taxon>
        <taxon>Colletotrichum graminicola species complex</taxon>
    </lineage>
</organism>
<comment type="caution">
    <text evidence="2">The sequence shown here is derived from an EMBL/GenBank/DDBJ whole genome shotgun (WGS) entry which is preliminary data.</text>
</comment>